<feature type="compositionally biased region" description="Polar residues" evidence="1">
    <location>
        <begin position="40"/>
        <end position="56"/>
    </location>
</feature>
<sequence>MRDRSRVLSQVMQVLSNVSICGHSYVGTAAPGCPVERSSTAQSVRAKTSPGLQQTAGELDLRPRVERTRPHASH</sequence>
<evidence type="ECO:0000256" key="1">
    <source>
        <dbReference type="SAM" id="MobiDB-lite"/>
    </source>
</evidence>
<protein>
    <submittedName>
        <fullName evidence="2">Uncharacterized protein</fullName>
    </submittedName>
</protein>
<accession>A0A2U3K1T3</accession>
<organism evidence="2 3">
    <name type="scientific">Candidatus Sulfotelmatobacter kueseliae</name>
    <dbReference type="NCBI Taxonomy" id="2042962"/>
    <lineage>
        <taxon>Bacteria</taxon>
        <taxon>Pseudomonadati</taxon>
        <taxon>Acidobacteriota</taxon>
        <taxon>Terriglobia</taxon>
        <taxon>Terriglobales</taxon>
        <taxon>Candidatus Korobacteraceae</taxon>
        <taxon>Candidatus Sulfotelmatobacter</taxon>
    </lineage>
</organism>
<feature type="compositionally biased region" description="Basic and acidic residues" evidence="1">
    <location>
        <begin position="59"/>
        <end position="74"/>
    </location>
</feature>
<dbReference type="Proteomes" id="UP000238701">
    <property type="component" value="Unassembled WGS sequence"/>
</dbReference>
<reference evidence="3" key="1">
    <citation type="submission" date="2018-02" db="EMBL/GenBank/DDBJ databases">
        <authorList>
            <person name="Hausmann B."/>
        </authorList>
    </citation>
    <scope>NUCLEOTIDE SEQUENCE [LARGE SCALE GENOMIC DNA]</scope>
    <source>
        <strain evidence="3">Peat soil MAG SbA1</strain>
    </source>
</reference>
<proteinExistence type="predicted"/>
<feature type="region of interest" description="Disordered" evidence="1">
    <location>
        <begin position="40"/>
        <end position="74"/>
    </location>
</feature>
<dbReference type="EMBL" id="OMOD01000024">
    <property type="protein sequence ID" value="SPF33634.1"/>
    <property type="molecule type" value="Genomic_DNA"/>
</dbReference>
<name>A0A2U3K1T3_9BACT</name>
<dbReference type="AlphaFoldDB" id="A0A2U3K1T3"/>
<evidence type="ECO:0000313" key="2">
    <source>
        <dbReference type="EMBL" id="SPF33634.1"/>
    </source>
</evidence>
<evidence type="ECO:0000313" key="3">
    <source>
        <dbReference type="Proteomes" id="UP000238701"/>
    </source>
</evidence>
<gene>
    <name evidence="2" type="ORF">SBA1_120018</name>
</gene>